<organism evidence="1 2">
    <name type="scientific">Legionella beliardensis</name>
    <dbReference type="NCBI Taxonomy" id="91822"/>
    <lineage>
        <taxon>Bacteria</taxon>
        <taxon>Pseudomonadati</taxon>
        <taxon>Pseudomonadota</taxon>
        <taxon>Gammaproteobacteria</taxon>
        <taxon>Legionellales</taxon>
        <taxon>Legionellaceae</taxon>
        <taxon>Legionella</taxon>
    </lineage>
</organism>
<proteinExistence type="predicted"/>
<sequence length="42" mass="4778">MLSTGIMLLLEMDLRLRGDDNKKSPRKLQFNAVIPVQTGIYT</sequence>
<reference evidence="1 2" key="1">
    <citation type="submission" date="2018-06" db="EMBL/GenBank/DDBJ databases">
        <authorList>
            <consortium name="Pathogen Informatics"/>
            <person name="Doyle S."/>
        </authorList>
    </citation>
    <scope>NUCLEOTIDE SEQUENCE [LARGE SCALE GENOMIC DNA]</scope>
    <source>
        <strain evidence="1 2">NCTC13315</strain>
    </source>
</reference>
<protein>
    <submittedName>
        <fullName evidence="1">Uncharacterized protein</fullName>
    </submittedName>
</protein>
<dbReference type="AlphaFoldDB" id="A0A378I3I0"/>
<dbReference type="EMBL" id="UGNV01000001">
    <property type="protein sequence ID" value="STX29246.1"/>
    <property type="molecule type" value="Genomic_DNA"/>
</dbReference>
<accession>A0A378I3I0</accession>
<dbReference type="Proteomes" id="UP000254968">
    <property type="component" value="Unassembled WGS sequence"/>
</dbReference>
<gene>
    <name evidence="1" type="ORF">NCTC13315_01784</name>
</gene>
<evidence type="ECO:0000313" key="1">
    <source>
        <dbReference type="EMBL" id="STX29246.1"/>
    </source>
</evidence>
<evidence type="ECO:0000313" key="2">
    <source>
        <dbReference type="Proteomes" id="UP000254968"/>
    </source>
</evidence>
<keyword evidence="2" id="KW-1185">Reference proteome</keyword>
<name>A0A378I3I0_9GAMM</name>